<reference evidence="2" key="1">
    <citation type="submission" date="2021-01" db="EMBL/GenBank/DDBJ databases">
        <title>A chromosome-scale assembly of European eel, Anguilla anguilla.</title>
        <authorList>
            <person name="Henkel C."/>
            <person name="Jong-Raadsen S.A."/>
            <person name="Dufour S."/>
            <person name="Weltzien F.-A."/>
            <person name="Palstra A.P."/>
            <person name="Pelster B."/>
            <person name="Spaink H.P."/>
            <person name="Van Den Thillart G.E."/>
            <person name="Jansen H."/>
            <person name="Zahm M."/>
            <person name="Klopp C."/>
            <person name="Cedric C."/>
            <person name="Louis A."/>
            <person name="Berthelot C."/>
            <person name="Parey E."/>
            <person name="Roest Crollius H."/>
            <person name="Montfort J."/>
            <person name="Robinson-Rechavi M."/>
            <person name="Bucao C."/>
            <person name="Bouchez O."/>
            <person name="Gislard M."/>
            <person name="Lluch J."/>
            <person name="Milhes M."/>
            <person name="Lampietro C."/>
            <person name="Lopez Roques C."/>
            <person name="Donnadieu C."/>
            <person name="Braasch I."/>
            <person name="Desvignes T."/>
            <person name="Postlethwait J."/>
            <person name="Bobe J."/>
            <person name="Guiguen Y."/>
            <person name="Dirks R."/>
        </authorList>
    </citation>
    <scope>NUCLEOTIDE SEQUENCE</scope>
    <source>
        <strain evidence="2">Tag_6206</strain>
        <tissue evidence="2">Liver</tissue>
    </source>
</reference>
<evidence type="ECO:0000313" key="3">
    <source>
        <dbReference type="Proteomes" id="UP001044222"/>
    </source>
</evidence>
<dbReference type="EMBL" id="JAFIRN010000017">
    <property type="protein sequence ID" value="KAG5832665.1"/>
    <property type="molecule type" value="Genomic_DNA"/>
</dbReference>
<keyword evidence="3" id="KW-1185">Reference proteome</keyword>
<feature type="region of interest" description="Disordered" evidence="1">
    <location>
        <begin position="223"/>
        <end position="245"/>
    </location>
</feature>
<feature type="region of interest" description="Disordered" evidence="1">
    <location>
        <begin position="1"/>
        <end position="202"/>
    </location>
</feature>
<sequence length="410" mass="44584">MEAETPPATAQPEREAGQPEADRKKKKKKKKKKKRKREEEEGECPRSPGEMAQSHLEPPAPPHPSQEEDWCLGEPWTISPAPARAQTQLEQTQTQPEQTQTQTQTPNAGQQAADAVRKKKRKRKDRQEEETVSYPAPEGSGMEGGDTGTELKKKKKKKRRLKEHLERCGEKGQRASDREHTDAGAVLPPQGGAVEAGKAPVSSSAAVFVWDSRVRDGYRRLQADPAAEEGGGRAPRPAATGWDGARTGGVVEELLRNSADTAYGTQVLSWDGDVSAISRDAAEDARLSKMDTVIDEWDEDFDSGKVKKVKKREEGLPGIPLLTKRTSWHVGCFKTRVVLCGSPLEGEGPCRRLALLSAQSDQNVAGGRSCGPDHGAVTSPRGPRPPLRFSAGGGNERNRTSPTHGRLDPG</sequence>
<protein>
    <submittedName>
        <fullName evidence="2">Uncharacterized protein</fullName>
    </submittedName>
</protein>
<evidence type="ECO:0000256" key="1">
    <source>
        <dbReference type="SAM" id="MobiDB-lite"/>
    </source>
</evidence>
<evidence type="ECO:0000313" key="2">
    <source>
        <dbReference type="EMBL" id="KAG5832665.1"/>
    </source>
</evidence>
<proteinExistence type="predicted"/>
<name>A0A9D3RJR6_ANGAN</name>
<comment type="caution">
    <text evidence="2">The sequence shown here is derived from an EMBL/GenBank/DDBJ whole genome shotgun (WGS) entry which is preliminary data.</text>
</comment>
<dbReference type="Proteomes" id="UP001044222">
    <property type="component" value="Chromosome 17"/>
</dbReference>
<feature type="compositionally biased region" description="Basic residues" evidence="1">
    <location>
        <begin position="24"/>
        <end position="36"/>
    </location>
</feature>
<feature type="region of interest" description="Disordered" evidence="1">
    <location>
        <begin position="363"/>
        <end position="410"/>
    </location>
</feature>
<feature type="compositionally biased region" description="Low complexity" evidence="1">
    <location>
        <begin position="86"/>
        <end position="106"/>
    </location>
</feature>
<gene>
    <name evidence="2" type="ORF">ANANG_G00293550</name>
</gene>
<accession>A0A9D3RJR6</accession>
<organism evidence="2 3">
    <name type="scientific">Anguilla anguilla</name>
    <name type="common">European freshwater eel</name>
    <name type="synonym">Muraena anguilla</name>
    <dbReference type="NCBI Taxonomy" id="7936"/>
    <lineage>
        <taxon>Eukaryota</taxon>
        <taxon>Metazoa</taxon>
        <taxon>Chordata</taxon>
        <taxon>Craniata</taxon>
        <taxon>Vertebrata</taxon>
        <taxon>Euteleostomi</taxon>
        <taxon>Actinopterygii</taxon>
        <taxon>Neopterygii</taxon>
        <taxon>Teleostei</taxon>
        <taxon>Anguilliformes</taxon>
        <taxon>Anguillidae</taxon>
        <taxon>Anguilla</taxon>
    </lineage>
</organism>
<feature type="compositionally biased region" description="Basic and acidic residues" evidence="1">
    <location>
        <begin position="163"/>
        <end position="182"/>
    </location>
</feature>
<feature type="compositionally biased region" description="Basic and acidic residues" evidence="1">
    <location>
        <begin position="12"/>
        <end position="23"/>
    </location>
</feature>
<dbReference type="AlphaFoldDB" id="A0A9D3RJR6"/>
<feature type="compositionally biased region" description="Basic residues" evidence="1">
    <location>
        <begin position="152"/>
        <end position="162"/>
    </location>
</feature>